<dbReference type="AlphaFoldDB" id="A0AAC9PTD1"/>
<dbReference type="Pfam" id="PF04149">
    <property type="entry name" value="DUF397"/>
    <property type="match status" value="1"/>
</dbReference>
<evidence type="ECO:0000313" key="3">
    <source>
        <dbReference type="EMBL" id="APU16534.1"/>
    </source>
</evidence>
<dbReference type="InterPro" id="IPR007278">
    <property type="entry name" value="DUF397"/>
</dbReference>
<evidence type="ECO:0000313" key="4">
    <source>
        <dbReference type="Proteomes" id="UP000185511"/>
    </source>
</evidence>
<sequence length="68" mass="7060">MIDTSALSRANWRTSSHSGGNGGECVEIGHASGLVGIRDSKHRKGGTLAVTLETFGALIVSIKEGHLD</sequence>
<protein>
    <submittedName>
        <fullName evidence="3">DUF397 family protein</fullName>
    </submittedName>
</protein>
<organism evidence="3 4">
    <name type="scientific">Actinoalloteichus fjordicus</name>
    <dbReference type="NCBI Taxonomy" id="1612552"/>
    <lineage>
        <taxon>Bacteria</taxon>
        <taxon>Bacillati</taxon>
        <taxon>Actinomycetota</taxon>
        <taxon>Actinomycetes</taxon>
        <taxon>Pseudonocardiales</taxon>
        <taxon>Pseudonocardiaceae</taxon>
        <taxon>Actinoalloteichus</taxon>
    </lineage>
</organism>
<proteinExistence type="predicted"/>
<reference evidence="4" key="1">
    <citation type="submission" date="2016-06" db="EMBL/GenBank/DDBJ databases">
        <title>Complete genome sequence of Actinoalloteichus fjordicus DSM 46855 (=ADI127-17), type strain of the new species Actinoalloteichus fjordicus.</title>
        <authorList>
            <person name="Ruckert C."/>
            <person name="Nouioui I."/>
            <person name="Willmese J."/>
            <person name="van Wezel G."/>
            <person name="Klenk H.-P."/>
            <person name="Kalinowski J."/>
            <person name="Zotchev S.B."/>
        </authorList>
    </citation>
    <scope>NUCLEOTIDE SEQUENCE [LARGE SCALE GENOMIC DNA]</scope>
    <source>
        <strain evidence="4">ADI127-7</strain>
    </source>
</reference>
<feature type="domain" description="DUF397" evidence="2">
    <location>
        <begin position="10"/>
        <end position="63"/>
    </location>
</feature>
<feature type="compositionally biased region" description="Polar residues" evidence="1">
    <location>
        <begin position="1"/>
        <end position="18"/>
    </location>
</feature>
<keyword evidence="4" id="KW-1185">Reference proteome</keyword>
<evidence type="ECO:0000256" key="1">
    <source>
        <dbReference type="SAM" id="MobiDB-lite"/>
    </source>
</evidence>
<accession>A0AAC9PTD1</accession>
<gene>
    <name evidence="3" type="ORF">UA74_22580</name>
</gene>
<dbReference type="KEGG" id="acad:UA74_22580"/>
<feature type="region of interest" description="Disordered" evidence="1">
    <location>
        <begin position="1"/>
        <end position="23"/>
    </location>
</feature>
<name>A0AAC9PTD1_9PSEU</name>
<dbReference type="Proteomes" id="UP000185511">
    <property type="component" value="Chromosome"/>
</dbReference>
<dbReference type="EMBL" id="CP016076">
    <property type="protein sequence ID" value="APU16534.1"/>
    <property type="molecule type" value="Genomic_DNA"/>
</dbReference>
<dbReference type="RefSeq" id="WP_075765419.1">
    <property type="nucleotide sequence ID" value="NZ_CP016076.1"/>
</dbReference>
<evidence type="ECO:0000259" key="2">
    <source>
        <dbReference type="Pfam" id="PF04149"/>
    </source>
</evidence>